<dbReference type="InterPro" id="IPR036955">
    <property type="entry name" value="AP2/ERF_dom_sf"/>
</dbReference>
<sequence>ASLFLVDLCPFYPYIYPHARLQSNTNLELTLRHSCSKELLVLTQAHHIASIVIAAMEVVPDNAAGVAAAEQYRGVRKRKWGKWVSEIREPGKKTRIWLGSFESPEMAAVAHDVAALRLRGHEARLNFPGLAHLFRRPDTAEPDDVRAAALEAAAQVRFRPDLVLQPGGCGSSGGGGFPDRLDDVAWNALLRSDDLEPESPNMWAELAEAMLLAPPVWEGSAVDNDEWSQGSLWDPSCWSY</sequence>
<keyword evidence="3" id="KW-0238">DNA-binding</keyword>
<evidence type="ECO:0000256" key="2">
    <source>
        <dbReference type="ARBA" id="ARBA00023015"/>
    </source>
</evidence>
<dbReference type="CDD" id="cd00018">
    <property type="entry name" value="AP2"/>
    <property type="match status" value="1"/>
</dbReference>
<dbReference type="InterPro" id="IPR001471">
    <property type="entry name" value="AP2/ERF_dom"/>
</dbReference>
<dbReference type="Gramene" id="AET4Gv20185700.2">
    <property type="protein sequence ID" value="AET4Gv20185700.2"/>
    <property type="gene ID" value="AET4Gv20185700"/>
</dbReference>
<dbReference type="InterPro" id="IPR016177">
    <property type="entry name" value="DNA-bd_dom_sf"/>
</dbReference>
<evidence type="ECO:0000256" key="1">
    <source>
        <dbReference type="ARBA" id="ARBA00004123"/>
    </source>
</evidence>
<dbReference type="PROSITE" id="PS51032">
    <property type="entry name" value="AP2_ERF"/>
    <property type="match status" value="1"/>
</dbReference>
<dbReference type="GO" id="GO:0005634">
    <property type="term" value="C:nucleus"/>
    <property type="evidence" value="ECO:0007669"/>
    <property type="project" value="UniProtKB-SubCell"/>
</dbReference>
<evidence type="ECO:0000256" key="5">
    <source>
        <dbReference type="ARBA" id="ARBA00023163"/>
    </source>
</evidence>
<evidence type="ECO:0000256" key="7">
    <source>
        <dbReference type="ARBA" id="ARBA00024343"/>
    </source>
</evidence>
<evidence type="ECO:0000256" key="6">
    <source>
        <dbReference type="ARBA" id="ARBA00023242"/>
    </source>
</evidence>
<keyword evidence="6" id="KW-0539">Nucleus</keyword>
<dbReference type="GO" id="GO:0003677">
    <property type="term" value="F:DNA binding"/>
    <property type="evidence" value="ECO:0007669"/>
    <property type="project" value="UniProtKB-KW"/>
</dbReference>
<proteinExistence type="inferred from homology"/>
<keyword evidence="2" id="KW-0805">Transcription regulation</keyword>
<dbReference type="Proteomes" id="UP000015105">
    <property type="component" value="Chromosome 4D"/>
</dbReference>
<keyword evidence="4" id="KW-0010">Activator</keyword>
<dbReference type="PANTHER" id="PTHR31985:SF224">
    <property type="entry name" value="AP2 DOMAIN CONTAINING PROTEIN, EXPRESSED"/>
    <property type="match status" value="1"/>
</dbReference>
<keyword evidence="10" id="KW-1185">Reference proteome</keyword>
<dbReference type="GO" id="GO:0003700">
    <property type="term" value="F:DNA-binding transcription factor activity"/>
    <property type="evidence" value="ECO:0007669"/>
    <property type="project" value="InterPro"/>
</dbReference>
<reference evidence="9" key="5">
    <citation type="journal article" date="2021" name="G3 (Bethesda)">
        <title>Aegilops tauschii genome assembly Aet v5.0 features greater sequence contiguity and improved annotation.</title>
        <authorList>
            <person name="Wang L."/>
            <person name="Zhu T."/>
            <person name="Rodriguez J.C."/>
            <person name="Deal K.R."/>
            <person name="Dubcovsky J."/>
            <person name="McGuire P.E."/>
            <person name="Lux T."/>
            <person name="Spannagl M."/>
            <person name="Mayer K.F.X."/>
            <person name="Baldrich P."/>
            <person name="Meyers B.C."/>
            <person name="Huo N."/>
            <person name="Gu Y.Q."/>
            <person name="Zhou H."/>
            <person name="Devos K.M."/>
            <person name="Bennetzen J.L."/>
            <person name="Unver T."/>
            <person name="Budak H."/>
            <person name="Gulick P.J."/>
            <person name="Galiba G."/>
            <person name="Kalapos B."/>
            <person name="Nelson D.R."/>
            <person name="Li P."/>
            <person name="You F.M."/>
            <person name="Luo M.C."/>
            <person name="Dvorak J."/>
        </authorList>
    </citation>
    <scope>NUCLEOTIDE SEQUENCE [LARGE SCALE GENOMIC DNA]</scope>
    <source>
        <strain evidence="9">cv. AL8/78</strain>
    </source>
</reference>
<reference evidence="10" key="1">
    <citation type="journal article" date="2014" name="Science">
        <title>Ancient hybridizations among the ancestral genomes of bread wheat.</title>
        <authorList>
            <consortium name="International Wheat Genome Sequencing Consortium,"/>
            <person name="Marcussen T."/>
            <person name="Sandve S.R."/>
            <person name="Heier L."/>
            <person name="Spannagl M."/>
            <person name="Pfeifer M."/>
            <person name="Jakobsen K.S."/>
            <person name="Wulff B.B."/>
            <person name="Steuernagel B."/>
            <person name="Mayer K.F."/>
            <person name="Olsen O.A."/>
        </authorList>
    </citation>
    <scope>NUCLEOTIDE SEQUENCE [LARGE SCALE GENOMIC DNA]</scope>
    <source>
        <strain evidence="10">cv. AL8/78</strain>
    </source>
</reference>
<comment type="subcellular location">
    <subcellularLocation>
        <location evidence="1">Nucleus</location>
    </subcellularLocation>
</comment>
<dbReference type="EnsemblPlants" id="AET4Gv20185700.2">
    <property type="protein sequence ID" value="AET4Gv20185700.2"/>
    <property type="gene ID" value="AET4Gv20185700"/>
</dbReference>
<dbReference type="SUPFAM" id="SSF54171">
    <property type="entry name" value="DNA-binding domain"/>
    <property type="match status" value="1"/>
</dbReference>
<evidence type="ECO:0000313" key="10">
    <source>
        <dbReference type="Proteomes" id="UP000015105"/>
    </source>
</evidence>
<evidence type="ECO:0000256" key="3">
    <source>
        <dbReference type="ARBA" id="ARBA00023125"/>
    </source>
</evidence>
<evidence type="ECO:0000259" key="8">
    <source>
        <dbReference type="PROSITE" id="PS51032"/>
    </source>
</evidence>
<reference evidence="10" key="2">
    <citation type="journal article" date="2017" name="Nat. Plants">
        <title>The Aegilops tauschii genome reveals multiple impacts of transposons.</title>
        <authorList>
            <person name="Zhao G."/>
            <person name="Zou C."/>
            <person name="Li K."/>
            <person name="Wang K."/>
            <person name="Li T."/>
            <person name="Gao L."/>
            <person name="Zhang X."/>
            <person name="Wang H."/>
            <person name="Yang Z."/>
            <person name="Liu X."/>
            <person name="Jiang W."/>
            <person name="Mao L."/>
            <person name="Kong X."/>
            <person name="Jiao Y."/>
            <person name="Jia J."/>
        </authorList>
    </citation>
    <scope>NUCLEOTIDE SEQUENCE [LARGE SCALE GENOMIC DNA]</scope>
    <source>
        <strain evidence="10">cv. AL8/78</strain>
    </source>
</reference>
<dbReference type="PANTHER" id="PTHR31985">
    <property type="entry name" value="ETHYLENE-RESPONSIVE TRANSCRIPTION FACTOR ERF042-RELATED"/>
    <property type="match status" value="1"/>
</dbReference>
<protein>
    <recommendedName>
        <fullName evidence="8">AP2/ERF domain-containing protein</fullName>
    </recommendedName>
</protein>
<feature type="domain" description="AP2/ERF" evidence="8">
    <location>
        <begin position="71"/>
        <end position="128"/>
    </location>
</feature>
<dbReference type="Pfam" id="PF00847">
    <property type="entry name" value="AP2"/>
    <property type="match status" value="1"/>
</dbReference>
<reference evidence="9" key="4">
    <citation type="submission" date="2019-03" db="UniProtKB">
        <authorList>
            <consortium name="EnsemblPlants"/>
        </authorList>
    </citation>
    <scope>IDENTIFICATION</scope>
</reference>
<dbReference type="STRING" id="200361.A0A453HH29"/>
<dbReference type="PRINTS" id="PR00367">
    <property type="entry name" value="ETHRSPELEMNT"/>
</dbReference>
<organism evidence="9 10">
    <name type="scientific">Aegilops tauschii subsp. strangulata</name>
    <name type="common">Goatgrass</name>
    <dbReference type="NCBI Taxonomy" id="200361"/>
    <lineage>
        <taxon>Eukaryota</taxon>
        <taxon>Viridiplantae</taxon>
        <taxon>Streptophyta</taxon>
        <taxon>Embryophyta</taxon>
        <taxon>Tracheophyta</taxon>
        <taxon>Spermatophyta</taxon>
        <taxon>Magnoliopsida</taxon>
        <taxon>Liliopsida</taxon>
        <taxon>Poales</taxon>
        <taxon>Poaceae</taxon>
        <taxon>BOP clade</taxon>
        <taxon>Pooideae</taxon>
        <taxon>Triticodae</taxon>
        <taxon>Triticeae</taxon>
        <taxon>Triticinae</taxon>
        <taxon>Aegilops</taxon>
    </lineage>
</organism>
<dbReference type="AlphaFoldDB" id="A0A453HH29"/>
<comment type="similarity">
    <text evidence="7">Belongs to the AP2/ERF transcription factor family. ERF subfamily.</text>
</comment>
<evidence type="ECO:0000256" key="4">
    <source>
        <dbReference type="ARBA" id="ARBA00023159"/>
    </source>
</evidence>
<dbReference type="InterPro" id="IPR051032">
    <property type="entry name" value="AP2/ERF_TF_ERF_subfamily"/>
</dbReference>
<name>A0A453HH29_AEGTS</name>
<dbReference type="SMART" id="SM00380">
    <property type="entry name" value="AP2"/>
    <property type="match status" value="1"/>
</dbReference>
<dbReference type="Gene3D" id="3.30.730.10">
    <property type="entry name" value="AP2/ERF domain"/>
    <property type="match status" value="1"/>
</dbReference>
<dbReference type="FunFam" id="3.30.730.10:FF:000001">
    <property type="entry name" value="Ethylene-responsive transcription factor 2"/>
    <property type="match status" value="1"/>
</dbReference>
<accession>A0A453HH29</accession>
<keyword evidence="5" id="KW-0804">Transcription</keyword>
<evidence type="ECO:0000313" key="9">
    <source>
        <dbReference type="EnsemblPlants" id="AET4Gv20185700.2"/>
    </source>
</evidence>
<reference evidence="9" key="3">
    <citation type="journal article" date="2017" name="Nature">
        <title>Genome sequence of the progenitor of the wheat D genome Aegilops tauschii.</title>
        <authorList>
            <person name="Luo M.C."/>
            <person name="Gu Y.Q."/>
            <person name="Puiu D."/>
            <person name="Wang H."/>
            <person name="Twardziok S.O."/>
            <person name="Deal K.R."/>
            <person name="Huo N."/>
            <person name="Zhu T."/>
            <person name="Wang L."/>
            <person name="Wang Y."/>
            <person name="McGuire P.E."/>
            <person name="Liu S."/>
            <person name="Long H."/>
            <person name="Ramasamy R.K."/>
            <person name="Rodriguez J.C."/>
            <person name="Van S.L."/>
            <person name="Yuan L."/>
            <person name="Wang Z."/>
            <person name="Xia Z."/>
            <person name="Xiao L."/>
            <person name="Anderson O.D."/>
            <person name="Ouyang S."/>
            <person name="Liang Y."/>
            <person name="Zimin A.V."/>
            <person name="Pertea G."/>
            <person name="Qi P."/>
            <person name="Bennetzen J.L."/>
            <person name="Dai X."/>
            <person name="Dawson M.W."/>
            <person name="Muller H.G."/>
            <person name="Kugler K."/>
            <person name="Rivarola-Duarte L."/>
            <person name="Spannagl M."/>
            <person name="Mayer K.F.X."/>
            <person name="Lu F.H."/>
            <person name="Bevan M.W."/>
            <person name="Leroy P."/>
            <person name="Li P."/>
            <person name="You F.M."/>
            <person name="Sun Q."/>
            <person name="Liu Z."/>
            <person name="Lyons E."/>
            <person name="Wicker T."/>
            <person name="Salzberg S.L."/>
            <person name="Devos K.M."/>
            <person name="Dvorak J."/>
        </authorList>
    </citation>
    <scope>NUCLEOTIDE SEQUENCE [LARGE SCALE GENOMIC DNA]</scope>
    <source>
        <strain evidence="9">cv. AL8/78</strain>
    </source>
</reference>